<dbReference type="EMBL" id="QMFY01000001">
    <property type="protein sequence ID" value="RAW02612.1"/>
    <property type="molecule type" value="Genomic_DNA"/>
</dbReference>
<dbReference type="InterPro" id="IPR012347">
    <property type="entry name" value="Ferritin-like"/>
</dbReference>
<dbReference type="OrthoDB" id="9795056at2"/>
<evidence type="ECO:0000313" key="3">
    <source>
        <dbReference type="Proteomes" id="UP000251889"/>
    </source>
</evidence>
<dbReference type="SUPFAM" id="SSF47240">
    <property type="entry name" value="Ferritin-like"/>
    <property type="match status" value="1"/>
</dbReference>
<dbReference type="PANTHER" id="PTHR30565:SF9">
    <property type="entry name" value="PROTEIN YCIF"/>
    <property type="match status" value="1"/>
</dbReference>
<proteinExistence type="predicted"/>
<name>A0A364Y8P8_9BACT</name>
<dbReference type="PANTHER" id="PTHR30565">
    <property type="entry name" value="PROTEIN YCIF"/>
    <property type="match status" value="1"/>
</dbReference>
<dbReference type="AlphaFoldDB" id="A0A364Y8P8"/>
<feature type="region of interest" description="Disordered" evidence="1">
    <location>
        <begin position="1"/>
        <end position="21"/>
    </location>
</feature>
<reference evidence="2 3" key="1">
    <citation type="submission" date="2018-06" db="EMBL/GenBank/DDBJ databases">
        <title>Chryseolinea flavus sp. nov., a member of the phylum Bacteroidetes isolated from soil.</title>
        <authorList>
            <person name="Li Y."/>
            <person name="Wang J."/>
        </authorList>
    </citation>
    <scope>NUCLEOTIDE SEQUENCE [LARGE SCALE GENOMIC DNA]</scope>
    <source>
        <strain evidence="2 3">SDU1-6</strain>
    </source>
</reference>
<dbReference type="InterPro" id="IPR047114">
    <property type="entry name" value="YciF"/>
</dbReference>
<dbReference type="CDD" id="cd07909">
    <property type="entry name" value="YciF"/>
    <property type="match status" value="1"/>
</dbReference>
<dbReference type="Proteomes" id="UP000251889">
    <property type="component" value="Unassembled WGS sequence"/>
</dbReference>
<organism evidence="2 3">
    <name type="scientific">Pseudochryseolinea flava</name>
    <dbReference type="NCBI Taxonomy" id="2059302"/>
    <lineage>
        <taxon>Bacteria</taxon>
        <taxon>Pseudomonadati</taxon>
        <taxon>Bacteroidota</taxon>
        <taxon>Cytophagia</taxon>
        <taxon>Cytophagales</taxon>
        <taxon>Fulvivirgaceae</taxon>
        <taxon>Pseudochryseolinea</taxon>
    </lineage>
</organism>
<comment type="caution">
    <text evidence="2">The sequence shown here is derived from an EMBL/GenBank/DDBJ whole genome shotgun (WGS) entry which is preliminary data.</text>
</comment>
<dbReference type="InterPro" id="IPR009078">
    <property type="entry name" value="Ferritin-like_SF"/>
</dbReference>
<evidence type="ECO:0000313" key="2">
    <source>
        <dbReference type="EMBL" id="RAW02612.1"/>
    </source>
</evidence>
<dbReference type="Gene3D" id="1.20.1260.10">
    <property type="match status" value="1"/>
</dbReference>
<feature type="compositionally biased region" description="Basic residues" evidence="1">
    <location>
        <begin position="1"/>
        <end position="12"/>
    </location>
</feature>
<keyword evidence="3" id="KW-1185">Reference proteome</keyword>
<dbReference type="Pfam" id="PF05974">
    <property type="entry name" value="DUF892"/>
    <property type="match status" value="1"/>
</dbReference>
<sequence length="189" mass="20784">MATKAPAKKGTKKASAPKQSTEEIQSALLELFVDEIKDIYWAEKHLTKALPKMHKAASSQELKDAFATHLEQTQVHVERLEQVFELLDKKAQGKKCDAMEGLVQEGEGIIEDTDAGTATRDVGLILAAQKVEHYEIATYGGLAQLAKTLGREDIADILAETLAEEKETDELLTEIAESDINYEASEEEA</sequence>
<accession>A0A364Y8P8</accession>
<evidence type="ECO:0000256" key="1">
    <source>
        <dbReference type="SAM" id="MobiDB-lite"/>
    </source>
</evidence>
<protein>
    <submittedName>
        <fullName evidence="2">Ferritin-like domain-containing protein</fullName>
    </submittedName>
</protein>
<gene>
    <name evidence="2" type="ORF">DQQ10_00415</name>
</gene>
<dbReference type="RefSeq" id="WP_112744829.1">
    <property type="nucleotide sequence ID" value="NZ_QMFY01000001.1"/>
</dbReference>
<dbReference type="InterPro" id="IPR010287">
    <property type="entry name" value="DUF892_YciF-like"/>
</dbReference>